<accession>A0A3N7FJP5</accession>
<sequence length="29" mass="3481">MIKLRKFRLVRTPCSSPVSVHIYIYMVRS</sequence>
<reference evidence="1" key="1">
    <citation type="journal article" date="2006" name="Science">
        <title>The genome of black cottonwood, Populus trichocarpa (Torr. &amp; Gray).</title>
        <authorList>
            <person name="Tuskan G.A."/>
            <person name="Difazio S."/>
            <person name="Jansson S."/>
            <person name="Bohlmann J."/>
            <person name="Grigoriev I."/>
            <person name="Hellsten U."/>
            <person name="Putnam N."/>
            <person name="Ralph S."/>
            <person name="Rombauts S."/>
            <person name="Salamov A."/>
            <person name="Schein J."/>
            <person name="Sterck L."/>
            <person name="Aerts A."/>
            <person name="Bhalerao R.R."/>
            <person name="Bhalerao R.P."/>
            <person name="Blaudez D."/>
            <person name="Boerjan W."/>
            <person name="Brun A."/>
            <person name="Brunner A."/>
            <person name="Busov V."/>
            <person name="Campbell M."/>
            <person name="Carlson J."/>
            <person name="Chalot M."/>
            <person name="Chapman J."/>
            <person name="Chen G.L."/>
            <person name="Cooper D."/>
            <person name="Coutinho P.M."/>
            <person name="Couturier J."/>
            <person name="Covert S."/>
            <person name="Cronk Q."/>
            <person name="Cunningham R."/>
            <person name="Davis J."/>
            <person name="Degroeve S."/>
            <person name="Dejardin A."/>
            <person name="Depamphilis C."/>
            <person name="Detter J."/>
            <person name="Dirks B."/>
            <person name="Dubchak I."/>
            <person name="Duplessis S."/>
            <person name="Ehlting J."/>
            <person name="Ellis B."/>
            <person name="Gendler K."/>
            <person name="Goodstein D."/>
            <person name="Gribskov M."/>
            <person name="Grimwood J."/>
            <person name="Groover A."/>
            <person name="Gunter L."/>
            <person name="Hamberger B."/>
            <person name="Heinze B."/>
            <person name="Helariutta Y."/>
            <person name="Henrissat B."/>
            <person name="Holligan D."/>
            <person name="Holt R."/>
            <person name="Huang W."/>
            <person name="Islam-Faridi N."/>
            <person name="Jones S."/>
            <person name="Jones-Rhoades M."/>
            <person name="Jorgensen R."/>
            <person name="Joshi C."/>
            <person name="Kangasjarvi J."/>
            <person name="Karlsson J."/>
            <person name="Kelleher C."/>
            <person name="Kirkpatrick R."/>
            <person name="Kirst M."/>
            <person name="Kohler A."/>
            <person name="Kalluri U."/>
            <person name="Larimer F."/>
            <person name="Leebens-Mack J."/>
            <person name="Leple J.C."/>
            <person name="Locascio P."/>
            <person name="Lou Y."/>
            <person name="Lucas S."/>
            <person name="Martin F."/>
            <person name="Montanini B."/>
            <person name="Napoli C."/>
            <person name="Nelson D.R."/>
            <person name="Nelson C."/>
            <person name="Nieminen K."/>
            <person name="Nilsson O."/>
            <person name="Pereda V."/>
            <person name="Peter G."/>
            <person name="Philippe R."/>
            <person name="Pilate G."/>
            <person name="Poliakov A."/>
            <person name="Razumovskaya J."/>
            <person name="Richardson P."/>
            <person name="Rinaldi C."/>
            <person name="Ritland K."/>
            <person name="Rouze P."/>
            <person name="Ryaboy D."/>
            <person name="Schmutz J."/>
            <person name="Schrader J."/>
            <person name="Segerman B."/>
            <person name="Shin H."/>
            <person name="Siddiqui A."/>
            <person name="Sterky F."/>
            <person name="Terry A."/>
            <person name="Tsai C.J."/>
            <person name="Uberbacher E."/>
            <person name="Unneberg P."/>
            <person name="Vahala J."/>
            <person name="Wall K."/>
            <person name="Wessler S."/>
            <person name="Yang G."/>
            <person name="Yin T."/>
            <person name="Douglas C."/>
            <person name="Marra M."/>
            <person name="Sandberg G."/>
            <person name="Van de Peer Y."/>
            <person name="Rokhsar D."/>
        </authorList>
    </citation>
    <scope>NUCLEOTIDE SEQUENCE [LARGE SCALE GENOMIC DNA]</scope>
    <source>
        <strain evidence="1">Nisqually-1</strain>
    </source>
</reference>
<organism evidence="1">
    <name type="scientific">Populus trichocarpa</name>
    <name type="common">Western balsam poplar</name>
    <name type="synonym">Populus balsamifera subsp. trichocarpa</name>
    <dbReference type="NCBI Taxonomy" id="3694"/>
    <lineage>
        <taxon>Eukaryota</taxon>
        <taxon>Viridiplantae</taxon>
        <taxon>Streptophyta</taxon>
        <taxon>Embryophyta</taxon>
        <taxon>Tracheophyta</taxon>
        <taxon>Spermatophyta</taxon>
        <taxon>Magnoliopsida</taxon>
        <taxon>eudicotyledons</taxon>
        <taxon>Gunneridae</taxon>
        <taxon>Pentapetalae</taxon>
        <taxon>rosids</taxon>
        <taxon>fabids</taxon>
        <taxon>Malpighiales</taxon>
        <taxon>Salicaceae</taxon>
        <taxon>Saliceae</taxon>
        <taxon>Populus</taxon>
    </lineage>
</organism>
<dbReference type="EMBL" id="KZ624400">
    <property type="protein sequence ID" value="RQO95362.1"/>
    <property type="molecule type" value="Genomic_DNA"/>
</dbReference>
<proteinExistence type="predicted"/>
<evidence type="ECO:0000313" key="1">
    <source>
        <dbReference type="EMBL" id="RQO95362.1"/>
    </source>
</evidence>
<name>A0A3N7FJP5_POPTR</name>
<protein>
    <submittedName>
        <fullName evidence="1">Uncharacterized protein</fullName>
    </submittedName>
</protein>
<reference evidence="1" key="2">
    <citation type="submission" date="2017-07" db="EMBL/GenBank/DDBJ databases">
        <title>WGS assembly of Populus trichocarpa.</title>
        <authorList>
            <person name="Tuskan G."/>
            <person name="Difazio S."/>
            <person name="Jansson S."/>
            <person name="Bohlmann J."/>
            <person name="Grigoriev I."/>
            <person name="Hellsten U."/>
            <person name="Putnam N."/>
            <person name="Ralph S."/>
            <person name="Rombauts S."/>
            <person name="Salamov A."/>
            <person name="Schein J."/>
            <person name="Sterck L."/>
            <person name="Aerts A."/>
            <person name="Bhalerao R."/>
            <person name="Bhalerao R."/>
            <person name="Blaudez D."/>
            <person name="Boerjan W."/>
            <person name="Brun A."/>
            <person name="Brunner A."/>
            <person name="Busov V."/>
            <person name="Campbell M."/>
            <person name="Carlson J."/>
            <person name="Chalot M."/>
            <person name="Chapman J."/>
            <person name="Chen G."/>
            <person name="Cooper D."/>
            <person name="Coutinho P."/>
            <person name="Couturier J."/>
            <person name="Covert S."/>
            <person name="Cronk Q."/>
            <person name="Cunningham R."/>
            <person name="Davis J."/>
            <person name="Degroeve S."/>
            <person name="Dejardin A."/>
            <person name="Depamphilis C."/>
            <person name="Detter J."/>
            <person name="Dirks B."/>
            <person name="Dubchak I."/>
            <person name="Duplessis S."/>
            <person name="Ehlting J."/>
            <person name="Ellis B."/>
            <person name="Gendler K."/>
            <person name="Goodstein D."/>
            <person name="Gribskov M."/>
            <person name="Grimwood J."/>
            <person name="Groover A."/>
            <person name="Gunter L."/>
            <person name="Hamberger B."/>
            <person name="Heinze B."/>
            <person name="Helariutta Y."/>
            <person name="Henrissat B."/>
            <person name="Holligan D."/>
            <person name="Holt R."/>
            <person name="Huang W."/>
            <person name="Islam-Faridi N."/>
            <person name="Jones S."/>
            <person name="Jones-Rhoades M."/>
            <person name="Jorgensen R."/>
            <person name="Joshi C."/>
            <person name="Kangasjarvi J."/>
            <person name="Karlsson J."/>
            <person name="Kelleher C."/>
            <person name="Kirkpatrick R."/>
            <person name="Kirst M."/>
            <person name="Kohler A."/>
            <person name="Kalluri U."/>
            <person name="Larimer F."/>
            <person name="Leebens-Mack J."/>
            <person name="Leple J."/>
            <person name="Locascio P."/>
            <person name="Lou Y."/>
            <person name="Lucas S."/>
            <person name="Martin F."/>
            <person name="Montanini B."/>
            <person name="Napoli C."/>
            <person name="Nelson D."/>
            <person name="Nelson C."/>
            <person name="Nieminen K."/>
            <person name="Nilsson O."/>
            <person name="Pereda V."/>
            <person name="Peter G."/>
            <person name="Philippe R."/>
            <person name="Pilate G."/>
            <person name="Poliakov A."/>
            <person name="Razumovskaya J."/>
            <person name="Richardson P."/>
            <person name="Rinaldi C."/>
            <person name="Ritland K."/>
            <person name="Rouze P."/>
            <person name="Ryaboy D."/>
            <person name="Schmutz J."/>
            <person name="Schrader J."/>
            <person name="Segerman B."/>
            <person name="Shin H."/>
            <person name="Siddiqui A."/>
            <person name="Sterky F."/>
            <person name="Terry A."/>
            <person name="Tsai C."/>
            <person name="Uberbacher E."/>
            <person name="Unneberg P."/>
            <person name="Vahala J."/>
            <person name="Wall K."/>
            <person name="Wessler S."/>
            <person name="Yang G."/>
            <person name="Yin T."/>
            <person name="Douglas C."/>
            <person name="Marra M."/>
            <person name="Sandberg G."/>
            <person name="Van De Peer Y."/>
            <person name="Rokhsar D."/>
        </authorList>
    </citation>
    <scope>NUCLEOTIDE SEQUENCE</scope>
    <source>
        <strain evidence="1">Nisqually-1</strain>
    </source>
</reference>
<dbReference type="InParanoid" id="A0A3N7FJP5"/>
<gene>
    <name evidence="1" type="ORF">POPTR_T181501</name>
</gene>
<dbReference type="AlphaFoldDB" id="A0A3N7FJP5"/>